<dbReference type="KEGG" id="por:APT59_13580"/>
<dbReference type="RefSeq" id="WP_059315339.1">
    <property type="nucleotide sequence ID" value="NZ_CP013987.1"/>
</dbReference>
<evidence type="ECO:0000313" key="1">
    <source>
        <dbReference type="EMBL" id="ALZ85173.1"/>
    </source>
</evidence>
<dbReference type="InterPro" id="IPR036866">
    <property type="entry name" value="RibonucZ/Hydroxyglut_hydro"/>
</dbReference>
<reference evidence="1 2" key="1">
    <citation type="submission" date="2016-01" db="EMBL/GenBank/DDBJ databases">
        <title>Annotation of Pseudomonas oryzihabitans USDA-ARS-USMARC-56511.</title>
        <authorList>
            <person name="Harhay G.P."/>
            <person name="Harhay D.M."/>
            <person name="Smith T.P.L."/>
            <person name="Bono J.L."/>
            <person name="Heaton M.P."/>
            <person name="Clawson M.L."/>
            <person name="Chitko-Mckown C.G."/>
            <person name="Capik S.F."/>
            <person name="DeDonder K.D."/>
            <person name="Apley M.D."/>
            <person name="Lubbers B.V."/>
            <person name="White B.J."/>
            <person name="Larson R.L."/>
        </authorList>
    </citation>
    <scope>NUCLEOTIDE SEQUENCE [LARGE SCALE GENOMIC DNA]</scope>
    <source>
        <strain evidence="1 2">USDA-ARS-USMARC-56511</strain>
    </source>
</reference>
<keyword evidence="1" id="KW-0436">Ligase</keyword>
<organism evidence="1 2">
    <name type="scientific">Pseudomonas oryzihabitans</name>
    <dbReference type="NCBI Taxonomy" id="47885"/>
    <lineage>
        <taxon>Bacteria</taxon>
        <taxon>Pseudomonadati</taxon>
        <taxon>Pseudomonadota</taxon>
        <taxon>Gammaproteobacteria</taxon>
        <taxon>Pseudomonadales</taxon>
        <taxon>Pseudomonadaceae</taxon>
        <taxon>Pseudomonas</taxon>
    </lineage>
</organism>
<dbReference type="Gene3D" id="3.60.15.10">
    <property type="entry name" value="Ribonuclease Z/Hydroxyacylglutathione hydrolase-like"/>
    <property type="match status" value="1"/>
</dbReference>
<gene>
    <name evidence="1" type="ORF">APT59_13580</name>
</gene>
<proteinExistence type="predicted"/>
<dbReference type="AlphaFoldDB" id="A0A0U4WAY8"/>
<dbReference type="GO" id="GO:0016874">
    <property type="term" value="F:ligase activity"/>
    <property type="evidence" value="ECO:0007669"/>
    <property type="project" value="UniProtKB-KW"/>
</dbReference>
<evidence type="ECO:0000313" key="2">
    <source>
        <dbReference type="Proteomes" id="UP000064137"/>
    </source>
</evidence>
<protein>
    <submittedName>
        <fullName evidence="1">DNA ligase-associated DEXH box helicase</fullName>
    </submittedName>
</protein>
<dbReference type="PANTHER" id="PTHR11203">
    <property type="entry name" value="CLEAVAGE AND POLYADENYLATION SPECIFICITY FACTOR FAMILY MEMBER"/>
    <property type="match status" value="1"/>
</dbReference>
<name>A0A0U4WAY8_9PSED</name>
<dbReference type="InterPro" id="IPR026360">
    <property type="entry name" value="Xnuc_lig_assoc"/>
</dbReference>
<dbReference type="EMBL" id="CP013987">
    <property type="protein sequence ID" value="ALZ85173.1"/>
    <property type="molecule type" value="Genomic_DNA"/>
</dbReference>
<dbReference type="SUPFAM" id="SSF56281">
    <property type="entry name" value="Metallo-hydrolase/oxidoreductase"/>
    <property type="match status" value="1"/>
</dbReference>
<dbReference type="GO" id="GO:0004521">
    <property type="term" value="F:RNA endonuclease activity"/>
    <property type="evidence" value="ECO:0007669"/>
    <property type="project" value="TreeGrafter"/>
</dbReference>
<dbReference type="PANTHER" id="PTHR11203:SF49">
    <property type="entry name" value="BLL1145 PROTEIN"/>
    <property type="match status" value="1"/>
</dbReference>
<accession>A0A0U4WAY8</accession>
<dbReference type="OrthoDB" id="9803916at2"/>
<dbReference type="NCBIfam" id="TIGR04122">
    <property type="entry name" value="Xnuc_lig_assoc"/>
    <property type="match status" value="1"/>
</dbReference>
<dbReference type="InterPro" id="IPR050698">
    <property type="entry name" value="MBL"/>
</dbReference>
<dbReference type="Proteomes" id="UP000064137">
    <property type="component" value="Chromosome"/>
</dbReference>
<sequence>MDLVIARPDGLYCPPGDFYIDPWHPVERSVITHGHGDHARVGNGHYLATSGSAGILRARLGADINLQTLEYGEVIDHHGVKLSFHPAGHVLGSAQVRLEYRGEVWVASGDYKVEPDGTCTPFEPVRCHTFITESTFGLPIYRWRPQAEIFAEVNAWWRTNQAQGLASVLYSYAFGKAQRLLHGLDPEIGPILAHGAVEPLNRVYREAGIRIPETHYAGDFKKSDPLLRQALIIAPPSAGGSTWIRRFGEHSDAFASGWMMLRGTRRRRGVDRGFVLSDHADWPGLLWAIEQTGAERVMVTHGSVATLVRYLRDQGLDAQGFTTEYGEEDDTPFATETQA</sequence>